<feature type="domain" description="Flagellar hook-length control protein-like C-terminal" evidence="2">
    <location>
        <begin position="320"/>
        <end position="398"/>
    </location>
</feature>
<dbReference type="InterPro" id="IPR021136">
    <property type="entry name" value="Flagellar_hook_control-like_C"/>
</dbReference>
<feature type="compositionally biased region" description="Low complexity" evidence="1">
    <location>
        <begin position="280"/>
        <end position="296"/>
    </location>
</feature>
<sequence>MNPITTVGSISTMTVKPSADTASAKTAPPAEGAKAFSVLLKALADGGQPGENQEAAMPKALLKKIEDMLAELQEQPIEELTDAQQKIMYELMQIINFQPERSEGTILVDTAGRRKFTSILPDAQKQALPADVQVKLVELVKKLSDILPETSTTGNKKFDLSSPVMGVDSKAIALNAEKIVEITNKILEFTESLVAGDKKVTEKLGVITVPEAEKQMKIAADGKTANADEPEAVKVQASATVVTAARSDGGQQQETSQQDDSEPKGMQLTASAESAKPSGAPVQAAQPVQARPEAPAMPTPVVRMNNLTEELGQVFKNSLRMTVNGESTQIKVNISPDNLGHLDIRLTETNGKIAAQIFTSSMAAKDAIDLQLNQLRNTLAQQGLTVEKIEVVQNNSQQSLDQQNAQAEQRFQQQQQRQNSAGRENNGYQQSEEKAAVERNYLDSGVMKVDYTV</sequence>
<dbReference type="Proteomes" id="UP001597109">
    <property type="component" value="Unassembled WGS sequence"/>
</dbReference>
<feature type="compositionally biased region" description="Low complexity" evidence="1">
    <location>
        <begin position="247"/>
        <end position="258"/>
    </location>
</feature>
<feature type="compositionally biased region" description="Low complexity" evidence="1">
    <location>
        <begin position="400"/>
        <end position="419"/>
    </location>
</feature>
<reference evidence="4" key="1">
    <citation type="journal article" date="2019" name="Int. J. Syst. Evol. Microbiol.">
        <title>The Global Catalogue of Microorganisms (GCM) 10K type strain sequencing project: providing services to taxonomists for standard genome sequencing and annotation.</title>
        <authorList>
            <consortium name="The Broad Institute Genomics Platform"/>
            <consortium name="The Broad Institute Genome Sequencing Center for Infectious Disease"/>
            <person name="Wu L."/>
            <person name="Ma J."/>
        </authorList>
    </citation>
    <scope>NUCLEOTIDE SEQUENCE [LARGE SCALE GENOMIC DNA]</scope>
    <source>
        <strain evidence="4">CCUG 56756</strain>
    </source>
</reference>
<keyword evidence="3" id="KW-0969">Cilium</keyword>
<evidence type="ECO:0000259" key="2">
    <source>
        <dbReference type="Pfam" id="PF02120"/>
    </source>
</evidence>
<feature type="region of interest" description="Disordered" evidence="1">
    <location>
        <begin position="400"/>
        <end position="436"/>
    </location>
</feature>
<accession>A0ABW3LH32</accession>
<proteinExistence type="predicted"/>
<dbReference type="InterPro" id="IPR038610">
    <property type="entry name" value="FliK-like_C_sf"/>
</dbReference>
<evidence type="ECO:0000256" key="1">
    <source>
        <dbReference type="SAM" id="MobiDB-lite"/>
    </source>
</evidence>
<name>A0ABW3LH32_9BACL</name>
<protein>
    <submittedName>
        <fullName evidence="3">Flagellar hook-length control protein FliK</fullName>
    </submittedName>
</protein>
<evidence type="ECO:0000313" key="3">
    <source>
        <dbReference type="EMBL" id="MFD1032793.1"/>
    </source>
</evidence>
<organism evidence="3 4">
    <name type="scientific">Metaplanococcus flavidus</name>
    <dbReference type="NCBI Taxonomy" id="569883"/>
    <lineage>
        <taxon>Bacteria</taxon>
        <taxon>Bacillati</taxon>
        <taxon>Bacillota</taxon>
        <taxon>Bacilli</taxon>
        <taxon>Bacillales</taxon>
        <taxon>Caryophanaceae</taxon>
        <taxon>Metaplanococcus</taxon>
    </lineage>
</organism>
<feature type="compositionally biased region" description="Polar residues" evidence="1">
    <location>
        <begin position="420"/>
        <end position="430"/>
    </location>
</feature>
<dbReference type="RefSeq" id="WP_144839587.1">
    <property type="nucleotide sequence ID" value="NZ_JBHTKI010000023.1"/>
</dbReference>
<gene>
    <name evidence="3" type="ORF">ACFQ1X_15240</name>
</gene>
<feature type="region of interest" description="Disordered" evidence="1">
    <location>
        <begin position="243"/>
        <end position="298"/>
    </location>
</feature>
<keyword evidence="3" id="KW-0282">Flagellum</keyword>
<dbReference type="Pfam" id="PF02120">
    <property type="entry name" value="Flg_hook"/>
    <property type="match status" value="1"/>
</dbReference>
<comment type="caution">
    <text evidence="3">The sequence shown here is derived from an EMBL/GenBank/DDBJ whole genome shotgun (WGS) entry which is preliminary data.</text>
</comment>
<dbReference type="EMBL" id="JBHTKI010000023">
    <property type="protein sequence ID" value="MFD1032793.1"/>
    <property type="molecule type" value="Genomic_DNA"/>
</dbReference>
<keyword evidence="4" id="KW-1185">Reference proteome</keyword>
<keyword evidence="3" id="KW-0966">Cell projection</keyword>
<dbReference type="Gene3D" id="3.30.750.140">
    <property type="match status" value="1"/>
</dbReference>
<evidence type="ECO:0000313" key="4">
    <source>
        <dbReference type="Proteomes" id="UP001597109"/>
    </source>
</evidence>
<dbReference type="CDD" id="cd17470">
    <property type="entry name" value="T3SS_Flik_C"/>
    <property type="match status" value="1"/>
</dbReference>